<dbReference type="Proteomes" id="UP000595140">
    <property type="component" value="Unassembled WGS sequence"/>
</dbReference>
<gene>
    <name evidence="5" type="ORF">CCAM_LOCUS22587</name>
</gene>
<dbReference type="Pfam" id="PF01535">
    <property type="entry name" value="PPR"/>
    <property type="match status" value="6"/>
</dbReference>
<name>A0A484LWA7_9ASTE</name>
<accession>A0A484LWA7</accession>
<evidence type="ECO:0008006" key="7">
    <source>
        <dbReference type="Google" id="ProtNLM"/>
    </source>
</evidence>
<sequence>MDDQEFDRLLGSWNDVRLESLDEFFEDEEVEMEEPTLESNVPTHLDMNPMSSIGEEDDKDEMMNPTPKSNVSTRRSEPETLAHPERGLRKSRTIRRETDLSRNCVMYRHSHLIKLGLNTNAVYATKLITLYLSSGLANSLSHAHQLFDEVPVKDPPLWTSLIAAYARHNQPDNALHLFFLMLRQSKPDLEAWLNHFAVTAVARAIASAPQHLLFGHVLHACIIKTGIVPGKVVVGTSFLDMYSKCGAVESARKLFEDMSYRNHVTWNAMLSGYMQNSMESHGLMLFYRMKCGEFIAPDEYSISTVMSGCAHVQDLVLGMQVHGYAIRGGFEVSCANSIANMYFSCGRIVCAKIIVDVVHKDMVSKLLSIRGYILNHSYVDAFRYLCSLDNIVEILNTDYTIFVPLLTLCTKLSLVRVGKQVHGLFIALVHSNKTIKSLDENGTIIGCTLIEMYRKCGDVAEGKKVFETWPWEQHVSLWNAVVSGYIQNGLIEAASVLFEVMPEKDVVSWTSMMTGFVQNDMPQEGLNLLGKMYCSSEEGYGVDGNSLTFVVGLEACTCLTDLERGKQIHAKIIRRSPGSGANNNVVVGTALVEMYSRSGSLHYARRVFDSMEQKNVVAWTSILTGFAAHGYGFQALEVFQKMLNNGIKPNAVTFVAVLTACSHCGLVDEGLRCFKEMKNYGLIPEEDHYTCLIDMLGRHGRLEDAWLLVNRIQGQADGASSGAIWAALLGACQLYGNVEIGRKVAPKILKYGNQNSRAHIALSNVYAAAGMWNEAYGTRRALQISEGDANGEAAISRVCVPPLLS</sequence>
<dbReference type="GO" id="GO:0003723">
    <property type="term" value="F:RNA binding"/>
    <property type="evidence" value="ECO:0007669"/>
    <property type="project" value="InterPro"/>
</dbReference>
<reference evidence="5 6" key="1">
    <citation type="submission" date="2018-04" db="EMBL/GenBank/DDBJ databases">
        <authorList>
            <person name="Vogel A."/>
        </authorList>
    </citation>
    <scope>NUCLEOTIDE SEQUENCE [LARGE SCALE GENOMIC DNA]</scope>
</reference>
<evidence type="ECO:0000256" key="4">
    <source>
        <dbReference type="SAM" id="MobiDB-lite"/>
    </source>
</evidence>
<dbReference type="SUPFAM" id="SSF48452">
    <property type="entry name" value="TPR-like"/>
    <property type="match status" value="1"/>
</dbReference>
<dbReference type="FunFam" id="1.25.40.10:FF:000090">
    <property type="entry name" value="Pentatricopeptide repeat-containing protein, chloroplastic"/>
    <property type="match status" value="1"/>
</dbReference>
<feature type="compositionally biased region" description="Basic and acidic residues" evidence="4">
    <location>
        <begin position="74"/>
        <end position="94"/>
    </location>
</feature>
<dbReference type="PANTHER" id="PTHR47926">
    <property type="entry name" value="PENTATRICOPEPTIDE REPEAT-CONTAINING PROTEIN"/>
    <property type="match status" value="1"/>
</dbReference>
<keyword evidence="6" id="KW-1185">Reference proteome</keyword>
<evidence type="ECO:0000313" key="6">
    <source>
        <dbReference type="Proteomes" id="UP000595140"/>
    </source>
</evidence>
<feature type="repeat" description="PPR" evidence="3">
    <location>
        <begin position="650"/>
        <end position="684"/>
    </location>
</feature>
<dbReference type="InterPro" id="IPR002885">
    <property type="entry name" value="PPR_rpt"/>
</dbReference>
<dbReference type="PANTHER" id="PTHR47926:SF347">
    <property type="entry name" value="PENTATRICOPEPTIDE REPEAT-CONTAINING PROTEIN"/>
    <property type="match status" value="1"/>
</dbReference>
<dbReference type="NCBIfam" id="TIGR00756">
    <property type="entry name" value="PPR"/>
    <property type="match status" value="5"/>
</dbReference>
<dbReference type="AlphaFoldDB" id="A0A484LWA7"/>
<feature type="region of interest" description="Disordered" evidence="4">
    <location>
        <begin position="26"/>
        <end position="94"/>
    </location>
</feature>
<feature type="repeat" description="PPR" evidence="3">
    <location>
        <begin position="154"/>
        <end position="188"/>
    </location>
</feature>
<protein>
    <recommendedName>
        <fullName evidence="7">Pentacotripeptide-repeat region of PRORP domain-containing protein</fullName>
    </recommendedName>
</protein>
<proteinExistence type="inferred from homology"/>
<keyword evidence="1" id="KW-0677">Repeat</keyword>
<feature type="repeat" description="PPR" evidence="3">
    <location>
        <begin position="615"/>
        <end position="649"/>
    </location>
</feature>
<dbReference type="InterPro" id="IPR011990">
    <property type="entry name" value="TPR-like_helical_dom_sf"/>
</dbReference>
<dbReference type="EMBL" id="OOIL02002181">
    <property type="protein sequence ID" value="VFQ80811.1"/>
    <property type="molecule type" value="Genomic_DNA"/>
</dbReference>
<dbReference type="InterPro" id="IPR046960">
    <property type="entry name" value="PPR_At4g14850-like_plant"/>
</dbReference>
<feature type="repeat" description="PPR" evidence="3">
    <location>
        <begin position="474"/>
        <end position="508"/>
    </location>
</feature>
<feature type="compositionally biased region" description="Acidic residues" evidence="4">
    <location>
        <begin position="26"/>
        <end position="36"/>
    </location>
</feature>
<evidence type="ECO:0000256" key="3">
    <source>
        <dbReference type="PROSITE-ProRule" id="PRU00708"/>
    </source>
</evidence>
<evidence type="ECO:0000256" key="1">
    <source>
        <dbReference type="ARBA" id="ARBA00022737"/>
    </source>
</evidence>
<dbReference type="OrthoDB" id="785790at2759"/>
<dbReference type="GO" id="GO:0009451">
    <property type="term" value="P:RNA modification"/>
    <property type="evidence" value="ECO:0007669"/>
    <property type="project" value="InterPro"/>
</dbReference>
<comment type="similarity">
    <text evidence="2">Belongs to the PPR family. PCMP-E subfamily.</text>
</comment>
<evidence type="ECO:0000313" key="5">
    <source>
        <dbReference type="EMBL" id="VFQ80811.1"/>
    </source>
</evidence>
<dbReference type="FunFam" id="1.25.40.10:FF:000196">
    <property type="entry name" value="Pentatricopeptide repeat-containing protein At4g14850"/>
    <property type="match status" value="1"/>
</dbReference>
<evidence type="ECO:0000256" key="2">
    <source>
        <dbReference type="ARBA" id="ARBA00061659"/>
    </source>
</evidence>
<dbReference type="PROSITE" id="PS51375">
    <property type="entry name" value="PPR"/>
    <property type="match status" value="4"/>
</dbReference>
<organism evidence="5 6">
    <name type="scientific">Cuscuta campestris</name>
    <dbReference type="NCBI Taxonomy" id="132261"/>
    <lineage>
        <taxon>Eukaryota</taxon>
        <taxon>Viridiplantae</taxon>
        <taxon>Streptophyta</taxon>
        <taxon>Embryophyta</taxon>
        <taxon>Tracheophyta</taxon>
        <taxon>Spermatophyta</taxon>
        <taxon>Magnoliopsida</taxon>
        <taxon>eudicotyledons</taxon>
        <taxon>Gunneridae</taxon>
        <taxon>Pentapetalae</taxon>
        <taxon>asterids</taxon>
        <taxon>lamiids</taxon>
        <taxon>Solanales</taxon>
        <taxon>Convolvulaceae</taxon>
        <taxon>Cuscuteae</taxon>
        <taxon>Cuscuta</taxon>
        <taxon>Cuscuta subgen. Grammica</taxon>
        <taxon>Cuscuta sect. Cleistogrammica</taxon>
    </lineage>
</organism>
<dbReference type="Gene3D" id="1.25.40.10">
    <property type="entry name" value="Tetratricopeptide repeat domain"/>
    <property type="match status" value="4"/>
</dbReference>
<dbReference type="Pfam" id="PF13041">
    <property type="entry name" value="PPR_2"/>
    <property type="match status" value="1"/>
</dbReference>